<dbReference type="Proteomes" id="UP001567350">
    <property type="component" value="Unassembled WGS sequence"/>
</dbReference>
<evidence type="ECO:0000313" key="2">
    <source>
        <dbReference type="Proteomes" id="UP001567350"/>
    </source>
</evidence>
<comment type="caution">
    <text evidence="1">The sequence shown here is derived from an EMBL/GenBank/DDBJ whole genome shotgun (WGS) entry which is preliminary data.</text>
</comment>
<sequence length="148" mass="16720">MNTNLKIEIDAINQPNFNSLVEAKTFIDFPDKCPLDGADPCNGDVYLICTDLSANDPGFKTAKENKKYKNVTDPMQICTKHGISVFSDLESCKHQLEAFPGLGTKIATAKLTKDDGFIKRTFKTPLHHTWWPYKNENRHLSFTVVKEV</sequence>
<organism evidence="1 2">
    <name type="scientific">Comamonas jiangduensis</name>
    <dbReference type="NCBI Taxonomy" id="1194168"/>
    <lineage>
        <taxon>Bacteria</taxon>
        <taxon>Pseudomonadati</taxon>
        <taxon>Pseudomonadota</taxon>
        <taxon>Betaproteobacteria</taxon>
        <taxon>Burkholderiales</taxon>
        <taxon>Comamonadaceae</taxon>
        <taxon>Comamonas</taxon>
    </lineage>
</organism>
<gene>
    <name evidence="1" type="ORF">ACBP88_15710</name>
</gene>
<protein>
    <submittedName>
        <fullName evidence="1">Uncharacterized protein</fullName>
    </submittedName>
</protein>
<evidence type="ECO:0000313" key="1">
    <source>
        <dbReference type="EMBL" id="MEZ2740872.1"/>
    </source>
</evidence>
<accession>A0ABV4IGD5</accession>
<proteinExistence type="predicted"/>
<dbReference type="RefSeq" id="WP_370894039.1">
    <property type="nucleotide sequence ID" value="NZ_JBGJLR010000023.1"/>
</dbReference>
<reference evidence="1 2" key="1">
    <citation type="submission" date="2024-08" db="EMBL/GenBank/DDBJ databases">
        <authorList>
            <person name="Feng Z."/>
            <person name="Ronholm J."/>
        </authorList>
    </citation>
    <scope>NUCLEOTIDE SEQUENCE [LARGE SCALE GENOMIC DNA]</scope>
    <source>
        <strain evidence="1 2">4-AB0-8</strain>
    </source>
</reference>
<keyword evidence="2" id="KW-1185">Reference proteome</keyword>
<name>A0ABV4IGD5_9BURK</name>
<dbReference type="EMBL" id="JBGJLR010000023">
    <property type="protein sequence ID" value="MEZ2740872.1"/>
    <property type="molecule type" value="Genomic_DNA"/>
</dbReference>